<evidence type="ECO:0000313" key="2">
    <source>
        <dbReference type="EMBL" id="SRX82181.1"/>
    </source>
</evidence>
<dbReference type="InterPro" id="IPR003848">
    <property type="entry name" value="DUF218"/>
</dbReference>
<dbReference type="InterPro" id="IPR051599">
    <property type="entry name" value="Cell_Envelope_Assoc"/>
</dbReference>
<dbReference type="PANTHER" id="PTHR30336">
    <property type="entry name" value="INNER MEMBRANE PROTEIN, PROBABLE PERMEASE"/>
    <property type="match status" value="1"/>
</dbReference>
<dbReference type="PANTHER" id="PTHR30336:SF4">
    <property type="entry name" value="ENVELOPE BIOGENESIS FACTOR ELYC"/>
    <property type="match status" value="1"/>
</dbReference>
<keyword evidence="3" id="KW-1185">Reference proteome</keyword>
<dbReference type="Proteomes" id="UP000252008">
    <property type="component" value="Unassembled WGS sequence"/>
</dbReference>
<evidence type="ECO:0000313" key="3">
    <source>
        <dbReference type="Proteomes" id="UP000252008"/>
    </source>
</evidence>
<proteinExistence type="predicted"/>
<evidence type="ECO:0000259" key="1">
    <source>
        <dbReference type="Pfam" id="PF02698"/>
    </source>
</evidence>
<dbReference type="AlphaFoldDB" id="A0A375YM69"/>
<dbReference type="EMBL" id="UEGS01000001">
    <property type="protein sequence ID" value="SRX82181.1"/>
    <property type="molecule type" value="Genomic_DNA"/>
</dbReference>
<dbReference type="CDD" id="cd06259">
    <property type="entry name" value="YdcF-like"/>
    <property type="match status" value="1"/>
</dbReference>
<dbReference type="GO" id="GO:0000270">
    <property type="term" value="P:peptidoglycan metabolic process"/>
    <property type="evidence" value="ECO:0007669"/>
    <property type="project" value="TreeGrafter"/>
</dbReference>
<feature type="domain" description="DUF218" evidence="1">
    <location>
        <begin position="65"/>
        <end position="188"/>
    </location>
</feature>
<dbReference type="STRING" id="39692.BST38_12385"/>
<protein>
    <recommendedName>
        <fullName evidence="1">DUF218 domain-containing protein</fullName>
    </recommendedName>
</protein>
<organism evidence="2 3">
    <name type="scientific">Mycolicibacterium parafortuitum</name>
    <name type="common">Mycobacterium parafortuitum</name>
    <dbReference type="NCBI Taxonomy" id="39692"/>
    <lineage>
        <taxon>Bacteria</taxon>
        <taxon>Bacillati</taxon>
        <taxon>Actinomycetota</taxon>
        <taxon>Actinomycetes</taxon>
        <taxon>Mycobacteriales</taxon>
        <taxon>Mycobacteriaceae</taxon>
        <taxon>Mycolicibacterium</taxon>
    </lineage>
</organism>
<dbReference type="Gene3D" id="3.40.50.620">
    <property type="entry name" value="HUPs"/>
    <property type="match status" value="1"/>
</dbReference>
<dbReference type="GO" id="GO:0043164">
    <property type="term" value="P:Gram-negative-bacterium-type cell wall biogenesis"/>
    <property type="evidence" value="ECO:0007669"/>
    <property type="project" value="TreeGrafter"/>
</dbReference>
<dbReference type="GO" id="GO:0005886">
    <property type="term" value="C:plasma membrane"/>
    <property type="evidence" value="ECO:0007669"/>
    <property type="project" value="TreeGrafter"/>
</dbReference>
<sequence length="214" mass="22146">MTGVRGAMNRVMTQRSASTSGLSAVRCAALIVALMLAVVPVTAGPAIGTAQAAPPIVAKDFSKPAIVILGYGLKPNGTMRLILHTRVLAGLAVAQMFPQAPIIVTGGNPRNGNTEAGQMGKMLRLYGIPAERVIVEDRANSTVQNAAFSVPLAEKAGTSGIILVTSSSHQDRADTVFANAGANVLATVSFPDNNPNTNIAQFVRDVISPFTPIT</sequence>
<dbReference type="Pfam" id="PF02698">
    <property type="entry name" value="DUF218"/>
    <property type="match status" value="1"/>
</dbReference>
<gene>
    <name evidence="2" type="ORF">MPP7335_03941</name>
</gene>
<name>A0A375YM69_MYCPF</name>
<reference evidence="2 3" key="1">
    <citation type="submission" date="2018-05" db="EMBL/GenBank/DDBJ databases">
        <authorList>
            <consortium name="IHU Genomes"/>
        </authorList>
    </citation>
    <scope>NUCLEOTIDE SEQUENCE [LARGE SCALE GENOMIC DNA]</scope>
    <source>
        <strain evidence="2 3">P7335</strain>
    </source>
</reference>
<accession>A0A375YM69</accession>
<dbReference type="InterPro" id="IPR014729">
    <property type="entry name" value="Rossmann-like_a/b/a_fold"/>
</dbReference>